<evidence type="ECO:0000313" key="2">
    <source>
        <dbReference type="Proteomes" id="UP000005756"/>
    </source>
</evidence>
<evidence type="ECO:0000313" key="1">
    <source>
        <dbReference type="EMBL" id="EHJ91095.1"/>
    </source>
</evidence>
<sequence>MAAFLDTLAHAEGTTRFGFQDGYNVLVGGKISNSYDNHPRQLVWLPSYQINSSAAGRYQFLTSTWDDLVERFGIADFTPASQDLGAVQLIRECKALSLIHDGRIRDAIHACRNIWASLSYIEGKSKIAMIKFYCITSFDNFNLLSLIFAVG</sequence>
<reference evidence="1 2" key="1">
    <citation type="submission" date="2011-10" db="EMBL/GenBank/DDBJ databases">
        <authorList>
            <person name="Quillaguamn J."/>
            <person name="Guzmn D."/>
            <person name="Balderrama-Subieta A."/>
            <person name="Cardona-Ortuo C."/>
            <person name="Guevara-Martnez M."/>
            <person name="Callisaya-Quispe N."/>
        </authorList>
    </citation>
    <scope>NUCLEOTIDE SEQUENCE [LARGE SCALE GENOMIC DNA]</scope>
    <source>
        <strain evidence="1 2">LC1</strain>
    </source>
</reference>
<protein>
    <submittedName>
        <fullName evidence="1">Lysozyme</fullName>
    </submittedName>
</protein>
<gene>
    <name evidence="1" type="ORF">KUC_3919</name>
</gene>
<accession>A0A7U9GFR1</accession>
<dbReference type="Proteomes" id="UP000005756">
    <property type="component" value="Unassembled WGS sequence"/>
</dbReference>
<organism evidence="1 2">
    <name type="scientific">Vreelandella boliviensis LC1</name>
    <dbReference type="NCBI Taxonomy" id="1072583"/>
    <lineage>
        <taxon>Bacteria</taxon>
        <taxon>Pseudomonadati</taxon>
        <taxon>Pseudomonadota</taxon>
        <taxon>Gammaproteobacteria</taxon>
        <taxon>Oceanospirillales</taxon>
        <taxon>Halomonadaceae</taxon>
        <taxon>Vreelandella</taxon>
    </lineage>
</organism>
<dbReference type="CDD" id="cd00736">
    <property type="entry name" value="lambda_lys-like"/>
    <property type="match status" value="1"/>
</dbReference>
<name>A0A7U9GFR1_9GAMM</name>
<dbReference type="AlphaFoldDB" id="A0A7U9GFR1"/>
<proteinExistence type="predicted"/>
<dbReference type="InterPro" id="IPR023346">
    <property type="entry name" value="Lysozyme-like_dom_sf"/>
</dbReference>
<dbReference type="SUPFAM" id="SSF53955">
    <property type="entry name" value="Lysozyme-like"/>
    <property type="match status" value="1"/>
</dbReference>
<dbReference type="Gene3D" id="1.10.530.10">
    <property type="match status" value="1"/>
</dbReference>
<dbReference type="EMBL" id="JH393261">
    <property type="protein sequence ID" value="EHJ91095.1"/>
    <property type="molecule type" value="Genomic_DNA"/>
</dbReference>